<dbReference type="EMBL" id="CAJPWZ010000983">
    <property type="protein sequence ID" value="CAG2204753.1"/>
    <property type="molecule type" value="Genomic_DNA"/>
</dbReference>
<dbReference type="GO" id="GO:0005637">
    <property type="term" value="C:nuclear inner membrane"/>
    <property type="evidence" value="ECO:0007669"/>
    <property type="project" value="TreeGrafter"/>
</dbReference>
<organism evidence="2 3">
    <name type="scientific">Mytilus edulis</name>
    <name type="common">Blue mussel</name>
    <dbReference type="NCBI Taxonomy" id="6550"/>
    <lineage>
        <taxon>Eukaryota</taxon>
        <taxon>Metazoa</taxon>
        <taxon>Spiralia</taxon>
        <taxon>Lophotrochozoa</taxon>
        <taxon>Mollusca</taxon>
        <taxon>Bivalvia</taxon>
        <taxon>Autobranchia</taxon>
        <taxon>Pteriomorphia</taxon>
        <taxon>Mytilida</taxon>
        <taxon>Mytiloidea</taxon>
        <taxon>Mytilidae</taxon>
        <taxon>Mytilinae</taxon>
        <taxon>Mytilus</taxon>
    </lineage>
</organism>
<dbReference type="GO" id="GO:0007129">
    <property type="term" value="P:homologous chromosome pairing at meiosis"/>
    <property type="evidence" value="ECO:0007669"/>
    <property type="project" value="TreeGrafter"/>
</dbReference>
<name>A0A8S3RI34_MYTED</name>
<dbReference type="Proteomes" id="UP000683360">
    <property type="component" value="Unassembled WGS sequence"/>
</dbReference>
<dbReference type="PANTHER" id="PTHR35345:SF1">
    <property type="entry name" value="TELOMERE REPEATS-BINDING BOUQUET FORMATION PROTEIN 2"/>
    <property type="match status" value="1"/>
</dbReference>
<evidence type="ECO:0000256" key="1">
    <source>
        <dbReference type="SAM" id="MobiDB-lite"/>
    </source>
</evidence>
<dbReference type="Pfam" id="PF15101">
    <property type="entry name" value="TERB2"/>
    <property type="match status" value="1"/>
</dbReference>
<feature type="region of interest" description="Disordered" evidence="1">
    <location>
        <begin position="144"/>
        <end position="226"/>
    </location>
</feature>
<dbReference type="PANTHER" id="PTHR35345">
    <property type="entry name" value="TELOMERE REPEATS-BINDING BOUQUET FORMATION PROTEIN 2"/>
    <property type="match status" value="1"/>
</dbReference>
<feature type="compositionally biased region" description="Basic and acidic residues" evidence="1">
    <location>
        <begin position="144"/>
        <end position="165"/>
    </location>
</feature>
<dbReference type="OrthoDB" id="5278943at2759"/>
<evidence type="ECO:0000313" key="3">
    <source>
        <dbReference type="Proteomes" id="UP000683360"/>
    </source>
</evidence>
<dbReference type="InterPro" id="IPR028065">
    <property type="entry name" value="TERB2"/>
</dbReference>
<feature type="compositionally biased region" description="Basic and acidic residues" evidence="1">
    <location>
        <begin position="182"/>
        <end position="194"/>
    </location>
</feature>
<proteinExistence type="predicted"/>
<dbReference type="AlphaFoldDB" id="A0A8S3RI34"/>
<sequence length="294" mass="33501">MMSENLQIFEGLTAWFSESVSTERKTKWKDKGGKQADFDSAQFIFSENADSKDTKQIFQSSAYRDEHLAVFHAKYISDSTKVPSQKIPVGKYFLPPKEIQNLVRKQMKYIWDDTDSGVSSEEEDDGKAIDVHTGEYIQHTDIMSKKDNYIKKSDKQRLDGKKEPKATPSKKRQNASILANSPEEKSKRHNDSIVHKPQSNSDKRKSNEDVQNYSFRKRTPKNYSDLPNIDVGDIVLDNTDKTTMDSHSTTNGHSSQTMGQHNQDFFCIDDLPKVTSEMEDLIPGQNGFEVVSKS</sequence>
<protein>
    <submittedName>
        <fullName evidence="2">Uncharacterized protein</fullName>
    </submittedName>
</protein>
<reference evidence="2" key="1">
    <citation type="submission" date="2021-03" db="EMBL/GenBank/DDBJ databases">
        <authorList>
            <person name="Bekaert M."/>
        </authorList>
    </citation>
    <scope>NUCLEOTIDE SEQUENCE</scope>
</reference>
<evidence type="ECO:0000313" key="2">
    <source>
        <dbReference type="EMBL" id="CAG2204753.1"/>
    </source>
</evidence>
<dbReference type="GO" id="GO:0070197">
    <property type="term" value="P:meiotic attachment of telomere to nuclear envelope"/>
    <property type="evidence" value="ECO:0007669"/>
    <property type="project" value="TreeGrafter"/>
</dbReference>
<gene>
    <name evidence="2" type="ORF">MEDL_19181</name>
</gene>
<keyword evidence="3" id="KW-1185">Reference proteome</keyword>
<comment type="caution">
    <text evidence="2">The sequence shown here is derived from an EMBL/GenBank/DDBJ whole genome shotgun (WGS) entry which is preliminary data.</text>
</comment>
<accession>A0A8S3RI34</accession>